<sequence>MLFFITAAVLLASAEAKFFKDCGSKLATVHNVTVSGCEESSSHCILKRNTDATIGLQFTPLHNIDRINTEVHGVIMNIPIPFPLPESDACKDNGLTCPLKEGTLADYKATLPILKSYPKVTVEVKWELQSEHGDLVCVLINAKLV</sequence>
<dbReference type="Pfam" id="PF02221">
    <property type="entry name" value="E1_DerP2_DerF2"/>
    <property type="match status" value="1"/>
</dbReference>
<comment type="subcellular location">
    <subcellularLocation>
        <location evidence="1">Secreted</location>
    </subcellularLocation>
</comment>
<dbReference type="GO" id="GO:0032934">
    <property type="term" value="F:sterol binding"/>
    <property type="evidence" value="ECO:0007669"/>
    <property type="project" value="InterPro"/>
</dbReference>
<accession>A0A6J2K873</accession>
<protein>
    <submittedName>
        <fullName evidence="10">Ecdysteroid-regulated 16 kDa protein-like</fullName>
    </submittedName>
</protein>
<dbReference type="GO" id="GO:0005576">
    <property type="term" value="C:extracellular region"/>
    <property type="evidence" value="ECO:0007669"/>
    <property type="project" value="UniProtKB-SubCell"/>
</dbReference>
<keyword evidence="5" id="KW-1015">Disulfide bond</keyword>
<dbReference type="InterPro" id="IPR033916">
    <property type="entry name" value="ML_Npc2-like"/>
</dbReference>
<dbReference type="Gene3D" id="2.60.40.770">
    <property type="match status" value="1"/>
</dbReference>
<dbReference type="RefSeq" id="XP_028037162.1">
    <property type="nucleotide sequence ID" value="XM_028181361.1"/>
</dbReference>
<evidence type="ECO:0000256" key="1">
    <source>
        <dbReference type="ARBA" id="ARBA00004613"/>
    </source>
</evidence>
<evidence type="ECO:0000256" key="3">
    <source>
        <dbReference type="ARBA" id="ARBA00022525"/>
    </source>
</evidence>
<organism evidence="9 10">
    <name type="scientific">Bombyx mandarina</name>
    <name type="common">Wild silk moth</name>
    <name type="synonym">Wild silkworm</name>
    <dbReference type="NCBI Taxonomy" id="7092"/>
    <lineage>
        <taxon>Eukaryota</taxon>
        <taxon>Metazoa</taxon>
        <taxon>Ecdysozoa</taxon>
        <taxon>Arthropoda</taxon>
        <taxon>Hexapoda</taxon>
        <taxon>Insecta</taxon>
        <taxon>Pterygota</taxon>
        <taxon>Neoptera</taxon>
        <taxon>Endopterygota</taxon>
        <taxon>Lepidoptera</taxon>
        <taxon>Glossata</taxon>
        <taxon>Ditrysia</taxon>
        <taxon>Bombycoidea</taxon>
        <taxon>Bombycidae</taxon>
        <taxon>Bombycinae</taxon>
        <taxon>Bombyx</taxon>
    </lineage>
</organism>
<evidence type="ECO:0000256" key="4">
    <source>
        <dbReference type="ARBA" id="ARBA00022729"/>
    </source>
</evidence>
<dbReference type="SMART" id="SM00737">
    <property type="entry name" value="ML"/>
    <property type="match status" value="1"/>
</dbReference>
<keyword evidence="6" id="KW-0325">Glycoprotein</keyword>
<dbReference type="KEGG" id="bman:114248199"/>
<dbReference type="InterPro" id="IPR014756">
    <property type="entry name" value="Ig_E-set"/>
</dbReference>
<feature type="chain" id="PRO_5026889700" evidence="7">
    <location>
        <begin position="17"/>
        <end position="145"/>
    </location>
</feature>
<dbReference type="SMR" id="A0A6J2K873"/>
<dbReference type="GO" id="GO:0032367">
    <property type="term" value="P:intracellular cholesterol transport"/>
    <property type="evidence" value="ECO:0007669"/>
    <property type="project" value="InterPro"/>
</dbReference>
<proteinExistence type="inferred from homology"/>
<evidence type="ECO:0000313" key="10">
    <source>
        <dbReference type="RefSeq" id="XP_028037162.1"/>
    </source>
</evidence>
<feature type="domain" description="MD-2-related lipid-recognition" evidence="8">
    <location>
        <begin position="19"/>
        <end position="142"/>
    </location>
</feature>
<dbReference type="OrthoDB" id="4937502at2759"/>
<evidence type="ECO:0000313" key="9">
    <source>
        <dbReference type="Proteomes" id="UP000504629"/>
    </source>
</evidence>
<comment type="similarity">
    <text evidence="2">Belongs to the NPC2 family.</text>
</comment>
<keyword evidence="3" id="KW-0964">Secreted</keyword>
<dbReference type="InterPro" id="IPR003172">
    <property type="entry name" value="ML_dom"/>
</dbReference>
<evidence type="ECO:0000256" key="5">
    <source>
        <dbReference type="ARBA" id="ARBA00023157"/>
    </source>
</evidence>
<evidence type="ECO:0000259" key="8">
    <source>
        <dbReference type="SMART" id="SM00737"/>
    </source>
</evidence>
<name>A0A6J2K873_BOMMA</name>
<dbReference type="PANTHER" id="PTHR11306:SF68">
    <property type="entry name" value="NPC INTRACELLULAR CHOLESTEROL TRANSPORTER 2"/>
    <property type="match status" value="1"/>
</dbReference>
<evidence type="ECO:0000256" key="6">
    <source>
        <dbReference type="ARBA" id="ARBA00023180"/>
    </source>
</evidence>
<dbReference type="FunFam" id="2.60.40.770:FF:000001">
    <property type="entry name" value="NPC intracellular cholesterol transporter 2"/>
    <property type="match status" value="1"/>
</dbReference>
<feature type="signal peptide" evidence="7">
    <location>
        <begin position="1"/>
        <end position="16"/>
    </location>
</feature>
<evidence type="ECO:0000256" key="2">
    <source>
        <dbReference type="ARBA" id="ARBA00006370"/>
    </source>
</evidence>
<dbReference type="GeneID" id="114248199"/>
<dbReference type="AlphaFoldDB" id="A0A6J2K873"/>
<keyword evidence="9" id="KW-1185">Reference proteome</keyword>
<gene>
    <name evidence="10" type="primary">LOC114248199</name>
</gene>
<dbReference type="SUPFAM" id="SSF81296">
    <property type="entry name" value="E set domains"/>
    <property type="match status" value="1"/>
</dbReference>
<evidence type="ECO:0000256" key="7">
    <source>
        <dbReference type="SAM" id="SignalP"/>
    </source>
</evidence>
<dbReference type="InterPro" id="IPR039670">
    <property type="entry name" value="NPC2-like"/>
</dbReference>
<keyword evidence="4 7" id="KW-0732">Signal</keyword>
<dbReference type="CDD" id="cd00916">
    <property type="entry name" value="Npc2_like"/>
    <property type="match status" value="1"/>
</dbReference>
<dbReference type="Proteomes" id="UP000504629">
    <property type="component" value="Unplaced"/>
</dbReference>
<reference evidence="10" key="1">
    <citation type="submission" date="2025-08" db="UniProtKB">
        <authorList>
            <consortium name="RefSeq"/>
        </authorList>
    </citation>
    <scope>IDENTIFICATION</scope>
    <source>
        <tissue evidence="10">Silk gland</tissue>
    </source>
</reference>
<dbReference type="PANTHER" id="PTHR11306">
    <property type="entry name" value="NIEMANN PICK TYPE C2 PROTEIN NPC2-RELATED"/>
    <property type="match status" value="1"/>
</dbReference>